<dbReference type="AlphaFoldDB" id="A0A840MRJ5"/>
<accession>A0A840MRJ5</accession>
<gene>
    <name evidence="1" type="ORF">HNQ59_001111</name>
</gene>
<dbReference type="RefSeq" id="WP_184036224.1">
    <property type="nucleotide sequence ID" value="NZ_JACHHY010000005.1"/>
</dbReference>
<keyword evidence="2" id="KW-1185">Reference proteome</keyword>
<sequence length="419" mass="46332">MQDNPLADFFKPSVELADLPALFPLLRAREALNAFITLFRGGDDEVLIRLMILREIGGRAEAPRWSPQELKATFAYLDPTKLNTVLNRLRENELLVWDNDESVYQLSSSARMALAAIATLLGFSEDDDAELGFITAQVAAGQSVGKVSVEALQHLLGRLNELQAEFEQAVLSASEFVIRAAQKKLDSVWHWVEKGTEIIRAITADDELDGPTHRVAQAIGQAQSRMLRMTAVFQRTLNNIQSQRVHLGESGMTSTDIADWLRRQGVHATPLLNGCLQAHPQPVFVTESEMLDIAEYELLEREREQVRDAIIPSALDAPTTDHIEIERLLFAEDFRDSLTTLDQPQPIADVALGANYAQTAYRMSLLALLNDPESQALNGPVADIARLPLRLDIQAELAMVNKNGVAQMSGGVVKPKGPR</sequence>
<comment type="caution">
    <text evidence="1">The sequence shown here is derived from an EMBL/GenBank/DDBJ whole genome shotgun (WGS) entry which is preliminary data.</text>
</comment>
<reference evidence="1 2" key="1">
    <citation type="submission" date="2020-08" db="EMBL/GenBank/DDBJ databases">
        <title>Genomic Encyclopedia of Type Strains, Phase IV (KMG-IV): sequencing the most valuable type-strain genomes for metagenomic binning, comparative biology and taxonomic classification.</title>
        <authorList>
            <person name="Goeker M."/>
        </authorList>
    </citation>
    <scope>NUCLEOTIDE SEQUENCE [LARGE SCALE GENOMIC DNA]</scope>
    <source>
        <strain evidence="1 2">DSM 27165</strain>
    </source>
</reference>
<name>A0A840MRJ5_9PROT</name>
<dbReference type="Proteomes" id="UP000575898">
    <property type="component" value="Unassembled WGS sequence"/>
</dbReference>
<dbReference type="EMBL" id="JACHHY010000005">
    <property type="protein sequence ID" value="MBB5017841.1"/>
    <property type="molecule type" value="Genomic_DNA"/>
</dbReference>
<proteinExistence type="predicted"/>
<protein>
    <submittedName>
        <fullName evidence="1">Uncharacterized protein</fullName>
    </submittedName>
</protein>
<evidence type="ECO:0000313" key="2">
    <source>
        <dbReference type="Proteomes" id="UP000575898"/>
    </source>
</evidence>
<organism evidence="1 2">
    <name type="scientific">Chitinivorax tropicus</name>
    <dbReference type="NCBI Taxonomy" id="714531"/>
    <lineage>
        <taxon>Bacteria</taxon>
        <taxon>Pseudomonadati</taxon>
        <taxon>Pseudomonadota</taxon>
        <taxon>Betaproteobacteria</taxon>
        <taxon>Chitinivorax</taxon>
    </lineage>
</organism>
<evidence type="ECO:0000313" key="1">
    <source>
        <dbReference type="EMBL" id="MBB5017841.1"/>
    </source>
</evidence>